<protein>
    <submittedName>
        <fullName evidence="1">Uncharacterized protein</fullName>
    </submittedName>
</protein>
<accession>A0AB73ADN8</accession>
<name>A0AB73ADN8_ENTFC</name>
<organism evidence="1 2">
    <name type="scientific">Enterococcus faecium SD2A-2</name>
    <dbReference type="NCBI Taxonomy" id="1244154"/>
    <lineage>
        <taxon>Bacteria</taxon>
        <taxon>Bacillati</taxon>
        <taxon>Bacillota</taxon>
        <taxon>Bacilli</taxon>
        <taxon>Lactobacillales</taxon>
        <taxon>Enterococcaceae</taxon>
        <taxon>Enterococcus</taxon>
    </lineage>
</organism>
<gene>
    <name evidence="1" type="ORF">D356_00062</name>
</gene>
<dbReference type="SUPFAM" id="SSF116734">
    <property type="entry name" value="DNA methylase specificity domain"/>
    <property type="match status" value="1"/>
</dbReference>
<reference evidence="1 2" key="1">
    <citation type="submission" date="2013-06" db="EMBL/GenBank/DDBJ databases">
        <authorList>
            <person name="Weinstock G."/>
            <person name="Sodergren E."/>
            <person name="Lobos E.A."/>
            <person name="Fulton L."/>
            <person name="Fulton R."/>
            <person name="Courtney L."/>
            <person name="Fronick C."/>
            <person name="O'Laughlin M."/>
            <person name="Godfrey J."/>
            <person name="Wilson R.M."/>
            <person name="Miner T."/>
            <person name="Farmer C."/>
            <person name="Delehaunty K."/>
            <person name="Cordes M."/>
            <person name="Minx P."/>
            <person name="Tomlinson C."/>
            <person name="Chen J."/>
            <person name="Wollam A."/>
            <person name="Pepin K.H."/>
            <person name="Bhonagiri V."/>
            <person name="Zhang X."/>
            <person name="Warren W."/>
            <person name="Mitreva M."/>
            <person name="Mardis E.R."/>
            <person name="Wilson R.K."/>
        </authorList>
    </citation>
    <scope>NUCLEOTIDE SEQUENCE [LARGE SCALE GENOMIC DNA]</scope>
    <source>
        <strain evidence="1 2">SD2A-2</strain>
    </source>
</reference>
<sequence length="69" mass="7909">MTEDKFGQEKIGSFFKQLDATIALHQRKLDLLKEQKNTTNIIRLGTILENISTFLNSGSIIRITPIKNY</sequence>
<comment type="caution">
    <text evidence="1">The sequence shown here is derived from an EMBL/GenBank/DDBJ whole genome shotgun (WGS) entry which is preliminary data.</text>
</comment>
<dbReference type="EMBL" id="ATIT01000007">
    <property type="protein sequence ID" value="EPI16732.1"/>
    <property type="molecule type" value="Genomic_DNA"/>
</dbReference>
<evidence type="ECO:0000313" key="2">
    <source>
        <dbReference type="Proteomes" id="UP000014622"/>
    </source>
</evidence>
<dbReference type="Proteomes" id="UP000014622">
    <property type="component" value="Unassembled WGS sequence"/>
</dbReference>
<dbReference type="AlphaFoldDB" id="A0AB73ADN8"/>
<proteinExistence type="predicted"/>
<evidence type="ECO:0000313" key="1">
    <source>
        <dbReference type="EMBL" id="EPI16732.1"/>
    </source>
</evidence>
<dbReference type="RefSeq" id="WP_002377179.1">
    <property type="nucleotide sequence ID" value="NZ_KE352041.1"/>
</dbReference>